<dbReference type="Gene3D" id="2.120.10.30">
    <property type="entry name" value="TolB, C-terminal domain"/>
    <property type="match status" value="1"/>
</dbReference>
<keyword evidence="2" id="KW-1185">Reference proteome</keyword>
<comment type="caution">
    <text evidence="1">The sequence shown here is derived from an EMBL/GenBank/DDBJ whole genome shotgun (WGS) entry which is preliminary data.</text>
</comment>
<evidence type="ECO:0000313" key="1">
    <source>
        <dbReference type="EMBL" id="MBP1854641.1"/>
    </source>
</evidence>
<organism evidence="1 2">
    <name type="scientific">Metaclostridioides mangenotii</name>
    <dbReference type="NCBI Taxonomy" id="1540"/>
    <lineage>
        <taxon>Bacteria</taxon>
        <taxon>Bacillati</taxon>
        <taxon>Bacillota</taxon>
        <taxon>Clostridia</taxon>
        <taxon>Peptostreptococcales</taxon>
        <taxon>Peptostreptococcaceae</taxon>
        <taxon>Metaclostridioides</taxon>
    </lineage>
</organism>
<dbReference type="Proteomes" id="UP000767291">
    <property type="component" value="Unassembled WGS sequence"/>
</dbReference>
<sequence length="506" mass="56317">MKYTEKLGLKKPDQTDFYNVEDSNFNMDKIDSEITILKDGIEETKEKVDNIELTGNKVTIADAENNFTSVNVEGALQELANKDKELTNKDKALDTKIDTTKSALETAIANNKTEIDGEIANLKQSVSDGKELIATATTGRGVPTNGSDSFQKMADNIDSIKTKLPILEGDVGVTEDAEGNVYGVEKIVERLYYEAPIVLNKYFSEKPTDVGKPTYIFPDKGGGVYCGWDKYLNRISSNADTIWKATFSNSVIKTLIDSLGNTYTIFGGISIQKFSPNGELVWDKELVNIKIKDISIDKSDNIYIITDNEIKKITDEGNIIWSKGTDVLLLFVYTDMYNNVYLVDSNNNILKLTENGEEISKAALNNLGSSIVQDSIIVDNEGNIYYGTIDNSKAIVKCKSTGEAIFQKALSPDGSYSYAYAYARLCYIDEFNYLYTVHYDGTMRKFSPSGAELGKHPRVATSRAITAFNGTIYLFIRYDSSLASFKCVKDNYVLEKVAILKEREVQ</sequence>
<dbReference type="EMBL" id="JAGGJX010000001">
    <property type="protein sequence ID" value="MBP1854641.1"/>
    <property type="molecule type" value="Genomic_DNA"/>
</dbReference>
<name>A0ABS4E9L8_9FIRM</name>
<proteinExistence type="predicted"/>
<dbReference type="InterPro" id="IPR011042">
    <property type="entry name" value="6-blade_b-propeller_TolB-like"/>
</dbReference>
<accession>A0ABS4E9L8</accession>
<dbReference type="RefSeq" id="WP_209456122.1">
    <property type="nucleotide sequence ID" value="NZ_BAAACS010000012.1"/>
</dbReference>
<keyword evidence="1" id="KW-0238">DNA-binding</keyword>
<evidence type="ECO:0000313" key="2">
    <source>
        <dbReference type="Proteomes" id="UP000767291"/>
    </source>
</evidence>
<gene>
    <name evidence="1" type="ORF">J2Z43_001031</name>
</gene>
<dbReference type="SUPFAM" id="SSF63829">
    <property type="entry name" value="Calcium-dependent phosphotriesterase"/>
    <property type="match status" value="1"/>
</dbReference>
<reference evidence="1 2" key="1">
    <citation type="submission" date="2021-03" db="EMBL/GenBank/DDBJ databases">
        <title>Genomic Encyclopedia of Type Strains, Phase IV (KMG-IV): sequencing the most valuable type-strain genomes for metagenomic binning, comparative biology and taxonomic classification.</title>
        <authorList>
            <person name="Goeker M."/>
        </authorList>
    </citation>
    <scope>NUCLEOTIDE SEQUENCE [LARGE SCALE GENOMIC DNA]</scope>
    <source>
        <strain evidence="1 2">DSM 1289</strain>
    </source>
</reference>
<protein>
    <submittedName>
        <fullName evidence="1">Bifunctional DNA-binding transcriptional regulator/antitoxin component of YhaV-PrlF toxin-antitoxin module</fullName>
    </submittedName>
</protein>
<dbReference type="GO" id="GO:0003677">
    <property type="term" value="F:DNA binding"/>
    <property type="evidence" value="ECO:0007669"/>
    <property type="project" value="UniProtKB-KW"/>
</dbReference>